<dbReference type="EMBL" id="JALJOV010000403">
    <property type="protein sequence ID" value="KAK9864006.1"/>
    <property type="molecule type" value="Genomic_DNA"/>
</dbReference>
<sequence>MNASDFASLSSGAGVLLPDTAQTEAVGLGVGQPVRPINPLRIGPAQREADSGQRVAAAQREDVNQKLVTALIIPTNSAVLAPVVTLHGERANIYSIVERHVRPEILAGPDRFWKSAKESQTPRLDTWRPRVNGAQLKALQGARLPEGEEEWQHVTATLNSLQPWLKDETTADLFLQDLRDTRAFICDWWEKRTKRDKQREGAAGGDKSVPKRRRLLGDLPEGAHSYSSHQPLRDLAIMATDLPLHSSGMSLSGAPLGGQQAAGMAVAAGADGGYMDLMTCEQAAHVILEAGATGGGGSLGPSSSGLIGAASSGGLAGPSGIPGDMAGMPGPGQQHAVTAALQERRIIPLNVGGQRFVSTSSTLAASEDSFFSRLLGAEGSQRGEIFIDRCGRLFGFVLEHLRALRYGEPAAALPTSSDDLRSLQREADFYSLSSLSEQVQARLAEVGSLEDASGGPAAWGSSPGQDQPEWHAVVVTADTDAPSEAAPRLLQEMNAKLAALQSQDFSLAKMDHNIMDWRSHGSVASMKMTYHALLKRQSRASSSHVK</sequence>
<accession>A0AAW1T4U2</accession>
<dbReference type="Gene3D" id="3.30.710.10">
    <property type="entry name" value="Potassium Channel Kv1.1, Chain A"/>
    <property type="match status" value="1"/>
</dbReference>
<dbReference type="SMART" id="SM00225">
    <property type="entry name" value="BTB"/>
    <property type="match status" value="1"/>
</dbReference>
<evidence type="ECO:0000256" key="1">
    <source>
        <dbReference type="ARBA" id="ARBA00004906"/>
    </source>
</evidence>
<comment type="caution">
    <text evidence="3">The sequence shown here is derived from an EMBL/GenBank/DDBJ whole genome shotgun (WGS) entry which is preliminary data.</text>
</comment>
<dbReference type="AlphaFoldDB" id="A0AAW1T4U2"/>
<dbReference type="CDD" id="cd18316">
    <property type="entry name" value="BTB_POZ_KCTD-like"/>
    <property type="match status" value="1"/>
</dbReference>
<organism evidence="3 4">
    <name type="scientific">Apatococcus fuscideae</name>
    <dbReference type="NCBI Taxonomy" id="2026836"/>
    <lineage>
        <taxon>Eukaryota</taxon>
        <taxon>Viridiplantae</taxon>
        <taxon>Chlorophyta</taxon>
        <taxon>core chlorophytes</taxon>
        <taxon>Trebouxiophyceae</taxon>
        <taxon>Chlorellales</taxon>
        <taxon>Chlorellaceae</taxon>
        <taxon>Apatococcus</taxon>
    </lineage>
</organism>
<name>A0AAW1T4U2_9CHLO</name>
<evidence type="ECO:0000259" key="2">
    <source>
        <dbReference type="SMART" id="SM00225"/>
    </source>
</evidence>
<dbReference type="InterPro" id="IPR045068">
    <property type="entry name" value="BACURD1-3"/>
</dbReference>
<keyword evidence="4" id="KW-1185">Reference proteome</keyword>
<dbReference type="InterPro" id="IPR003131">
    <property type="entry name" value="T1-type_BTB"/>
</dbReference>
<dbReference type="Proteomes" id="UP001485043">
    <property type="component" value="Unassembled WGS sequence"/>
</dbReference>
<dbReference type="PANTHER" id="PTHR11145:SF8">
    <property type="entry name" value="RE57120P"/>
    <property type="match status" value="1"/>
</dbReference>
<dbReference type="SUPFAM" id="SSF54695">
    <property type="entry name" value="POZ domain"/>
    <property type="match status" value="1"/>
</dbReference>
<dbReference type="Pfam" id="PF02214">
    <property type="entry name" value="BTB_2"/>
    <property type="match status" value="1"/>
</dbReference>
<gene>
    <name evidence="3" type="ORF">WJX84_007032</name>
</gene>
<reference evidence="3 4" key="1">
    <citation type="journal article" date="2024" name="Nat. Commun.">
        <title>Phylogenomics reveals the evolutionary origins of lichenization in chlorophyte algae.</title>
        <authorList>
            <person name="Puginier C."/>
            <person name="Libourel C."/>
            <person name="Otte J."/>
            <person name="Skaloud P."/>
            <person name="Haon M."/>
            <person name="Grisel S."/>
            <person name="Petersen M."/>
            <person name="Berrin J.G."/>
            <person name="Delaux P.M."/>
            <person name="Dal Grande F."/>
            <person name="Keller J."/>
        </authorList>
    </citation>
    <scope>NUCLEOTIDE SEQUENCE [LARGE SCALE GENOMIC DNA]</scope>
    <source>
        <strain evidence="3 4">SAG 2523</strain>
    </source>
</reference>
<protein>
    <recommendedName>
        <fullName evidence="2">BTB domain-containing protein</fullName>
    </recommendedName>
</protein>
<dbReference type="InterPro" id="IPR000210">
    <property type="entry name" value="BTB/POZ_dom"/>
</dbReference>
<dbReference type="InterPro" id="IPR011333">
    <property type="entry name" value="SKP1/BTB/POZ_sf"/>
</dbReference>
<feature type="domain" description="BTB" evidence="2">
    <location>
        <begin position="345"/>
        <end position="447"/>
    </location>
</feature>
<evidence type="ECO:0000313" key="3">
    <source>
        <dbReference type="EMBL" id="KAK9864006.1"/>
    </source>
</evidence>
<dbReference type="PANTHER" id="PTHR11145">
    <property type="entry name" value="BTB/POZ DOMAIN-CONTAINING ADAPTER FOR CUL3-MEDIATED RHOA DEGRADATION PROTEIN FAMILY MEMBER"/>
    <property type="match status" value="1"/>
</dbReference>
<evidence type="ECO:0000313" key="4">
    <source>
        <dbReference type="Proteomes" id="UP001485043"/>
    </source>
</evidence>
<comment type="pathway">
    <text evidence="1">Protein modification; protein ubiquitination.</text>
</comment>
<dbReference type="GO" id="GO:0051260">
    <property type="term" value="P:protein homooligomerization"/>
    <property type="evidence" value="ECO:0007669"/>
    <property type="project" value="InterPro"/>
</dbReference>
<proteinExistence type="predicted"/>